<feature type="region of interest" description="Disordered" evidence="1">
    <location>
        <begin position="106"/>
        <end position="128"/>
    </location>
</feature>
<accession>A0A4R8QYX0</accession>
<keyword evidence="3" id="KW-1185">Reference proteome</keyword>
<proteinExistence type="predicted"/>
<evidence type="ECO:0000313" key="2">
    <source>
        <dbReference type="EMBL" id="TDZ40403.1"/>
    </source>
</evidence>
<evidence type="ECO:0000313" key="3">
    <source>
        <dbReference type="Proteomes" id="UP000295083"/>
    </source>
</evidence>
<comment type="caution">
    <text evidence="2">The sequence shown here is derived from an EMBL/GenBank/DDBJ whole genome shotgun (WGS) entry which is preliminary data.</text>
</comment>
<sequence length="236" mass="26556">MTPTVISPASPVELLHYMITYQRYPTTLLICSSDDEFRAAIAEELKGQIPEEQLQQEPDEFGEVIIDHPLAALPIFRRVVARHLRVLFVPSVIHLRAILSVFSQADSPIPPPPEEDSENTKQGARPRPPSLFAYGFLELHRDSSEWSAQGLSSSASMFVAAARRSGFNPVMVEPKAAGGLANFEHVLREHAPILSGGARRDEGWQGRTVEVRRVFDRWFRFQTGQWDIKWPEDNAS</sequence>
<organism evidence="2 3">
    <name type="scientific">Colletotrichum spinosum</name>
    <dbReference type="NCBI Taxonomy" id="1347390"/>
    <lineage>
        <taxon>Eukaryota</taxon>
        <taxon>Fungi</taxon>
        <taxon>Dikarya</taxon>
        <taxon>Ascomycota</taxon>
        <taxon>Pezizomycotina</taxon>
        <taxon>Sordariomycetes</taxon>
        <taxon>Hypocreomycetidae</taxon>
        <taxon>Glomerellales</taxon>
        <taxon>Glomerellaceae</taxon>
        <taxon>Colletotrichum</taxon>
        <taxon>Colletotrichum orbiculare species complex</taxon>
    </lineage>
</organism>
<gene>
    <name evidence="2" type="ORF">C8035_v004171</name>
</gene>
<protein>
    <submittedName>
        <fullName evidence="2">Uncharacterized protein</fullName>
    </submittedName>
</protein>
<name>A0A4R8QYX0_9PEZI</name>
<dbReference type="Proteomes" id="UP000295083">
    <property type="component" value="Unassembled WGS sequence"/>
</dbReference>
<dbReference type="EMBL" id="QAPG01000005">
    <property type="protein sequence ID" value="TDZ40403.1"/>
    <property type="molecule type" value="Genomic_DNA"/>
</dbReference>
<evidence type="ECO:0000256" key="1">
    <source>
        <dbReference type="SAM" id="MobiDB-lite"/>
    </source>
</evidence>
<reference evidence="2 3" key="1">
    <citation type="submission" date="2018-11" db="EMBL/GenBank/DDBJ databases">
        <title>Genome sequence and assembly of Colletotrichum spinosum.</title>
        <authorList>
            <person name="Gan P."/>
            <person name="Shirasu K."/>
        </authorList>
    </citation>
    <scope>NUCLEOTIDE SEQUENCE [LARGE SCALE GENOMIC DNA]</scope>
    <source>
        <strain evidence="2 3">CBS 515.97</strain>
    </source>
</reference>
<dbReference type="AlphaFoldDB" id="A0A4R8QYX0"/>